<name>A0ABS1IY64_9FIRM</name>
<proteinExistence type="predicted"/>
<evidence type="ECO:0000313" key="2">
    <source>
        <dbReference type="EMBL" id="MBK5896273.1"/>
    </source>
</evidence>
<dbReference type="EMBL" id="JAEPRJ010000001">
    <property type="protein sequence ID" value="MBK5896273.1"/>
    <property type="molecule type" value="Genomic_DNA"/>
</dbReference>
<evidence type="ECO:0000256" key="1">
    <source>
        <dbReference type="SAM" id="Phobius"/>
    </source>
</evidence>
<dbReference type="Proteomes" id="UP000604730">
    <property type="component" value="Unassembled WGS sequence"/>
</dbReference>
<evidence type="ECO:0000313" key="3">
    <source>
        <dbReference type="Proteomes" id="UP000604730"/>
    </source>
</evidence>
<feature type="transmembrane region" description="Helical" evidence="1">
    <location>
        <begin position="79"/>
        <end position="97"/>
    </location>
</feature>
<keyword evidence="1" id="KW-0812">Transmembrane</keyword>
<keyword evidence="1" id="KW-1133">Transmembrane helix</keyword>
<feature type="transmembrane region" description="Helical" evidence="1">
    <location>
        <begin position="12"/>
        <end position="34"/>
    </location>
</feature>
<evidence type="ECO:0008006" key="4">
    <source>
        <dbReference type="Google" id="ProtNLM"/>
    </source>
</evidence>
<protein>
    <recommendedName>
        <fullName evidence="4">DUF4418 family protein</fullName>
    </recommendedName>
</protein>
<feature type="transmembrane region" description="Helical" evidence="1">
    <location>
        <begin position="103"/>
        <end position="121"/>
    </location>
</feature>
<comment type="caution">
    <text evidence="2">The sequence shown here is derived from an EMBL/GenBank/DDBJ whole genome shotgun (WGS) entry which is preliminary data.</text>
</comment>
<feature type="transmembrane region" description="Helical" evidence="1">
    <location>
        <begin position="54"/>
        <end position="72"/>
    </location>
</feature>
<organism evidence="2 3">
    <name type="scientific">Catonella massiliensis</name>
    <dbReference type="NCBI Taxonomy" id="2799636"/>
    <lineage>
        <taxon>Bacteria</taxon>
        <taxon>Bacillati</taxon>
        <taxon>Bacillota</taxon>
        <taxon>Clostridia</taxon>
        <taxon>Lachnospirales</taxon>
        <taxon>Lachnospiraceae</taxon>
        <taxon>Catonella</taxon>
    </lineage>
</organism>
<accession>A0ABS1IY64</accession>
<reference evidence="2 3" key="1">
    <citation type="submission" date="2021-01" db="EMBL/GenBank/DDBJ databases">
        <title>Isolation and description of Catonella massiliensis sp. nov., a novel Catonella species, isolated from a stable periodontitis subject.</title>
        <authorList>
            <person name="Antezack A."/>
            <person name="Boxberger M."/>
            <person name="La Scola B."/>
            <person name="Monnet-Corti V."/>
        </authorList>
    </citation>
    <scope>NUCLEOTIDE SEQUENCE [LARGE SCALE GENOMIC DNA]</scope>
    <source>
        <strain evidence="2 3">Marseille-Q4567</strain>
    </source>
</reference>
<gene>
    <name evidence="2" type="ORF">JJN12_00520</name>
</gene>
<keyword evidence="1" id="KW-0472">Membrane</keyword>
<sequence length="123" mass="14175">MKSIKITKRTVFYILLAVSLIMLLIALFPPGKVVDSGILSTAMGNYEFSIRERLLVGALGLSVWLIIYGFFIKKQTLEWIIMIILFIPHVILILVMKEYSHDIMYMLRMYLLILSFGFIAIRG</sequence>
<keyword evidence="3" id="KW-1185">Reference proteome</keyword>
<dbReference type="RefSeq" id="WP_208427858.1">
    <property type="nucleotide sequence ID" value="NZ_JAEPRJ010000001.1"/>
</dbReference>